<comment type="similarity">
    <text evidence="1">Belongs to the GPN-loop GTPase family.</text>
</comment>
<dbReference type="PRINTS" id="PR00449">
    <property type="entry name" value="RASTRNSFRMNG"/>
</dbReference>
<dbReference type="Gene3D" id="3.40.50.300">
    <property type="entry name" value="P-loop containing nucleotide triphosphate hydrolases"/>
    <property type="match status" value="1"/>
</dbReference>
<keyword evidence="6" id="KW-1185">Reference proteome</keyword>
<dbReference type="InterPro" id="IPR004130">
    <property type="entry name" value="Gpn"/>
</dbReference>
<dbReference type="Pfam" id="PF03029">
    <property type="entry name" value="ATP_bind_1"/>
    <property type="match status" value="1"/>
</dbReference>
<dbReference type="InterPro" id="IPR027417">
    <property type="entry name" value="P-loop_NTPase"/>
</dbReference>
<dbReference type="EMBL" id="JAOZYC010000164">
    <property type="protein sequence ID" value="MEB8342415.1"/>
    <property type="molecule type" value="Genomic_DNA"/>
</dbReference>
<accession>A0ABU6FEE2</accession>
<comment type="caution">
    <text evidence="5">The sequence shown here is derived from an EMBL/GenBank/DDBJ whole genome shotgun (WGS) entry which is preliminary data.</text>
</comment>
<keyword evidence="2" id="KW-0547">Nucleotide-binding</keyword>
<evidence type="ECO:0000256" key="1">
    <source>
        <dbReference type="ARBA" id="ARBA00005290"/>
    </source>
</evidence>
<evidence type="ECO:0000256" key="3">
    <source>
        <dbReference type="ARBA" id="ARBA00022801"/>
    </source>
</evidence>
<evidence type="ECO:0000313" key="5">
    <source>
        <dbReference type="EMBL" id="MEB8342415.1"/>
    </source>
</evidence>
<organism evidence="5 6">
    <name type="scientific">Streptomyces endophyticus</name>
    <dbReference type="NCBI Taxonomy" id="714166"/>
    <lineage>
        <taxon>Bacteria</taxon>
        <taxon>Bacillati</taxon>
        <taxon>Actinomycetota</taxon>
        <taxon>Actinomycetes</taxon>
        <taxon>Kitasatosporales</taxon>
        <taxon>Streptomycetaceae</taxon>
        <taxon>Streptomyces</taxon>
    </lineage>
</organism>
<proteinExistence type="inferred from homology"/>
<dbReference type="RefSeq" id="WP_326021878.1">
    <property type="nucleotide sequence ID" value="NZ_JAOZYC010000164.1"/>
</dbReference>
<evidence type="ECO:0000256" key="4">
    <source>
        <dbReference type="ARBA" id="ARBA00023134"/>
    </source>
</evidence>
<dbReference type="CDD" id="cd00882">
    <property type="entry name" value="Ras_like_GTPase"/>
    <property type="match status" value="1"/>
</dbReference>
<reference evidence="5 6" key="1">
    <citation type="submission" date="2022-10" db="EMBL/GenBank/DDBJ databases">
        <authorList>
            <person name="Xie J."/>
            <person name="Shen N."/>
        </authorList>
    </citation>
    <scope>NUCLEOTIDE SEQUENCE [LARGE SCALE GENOMIC DNA]</scope>
    <source>
        <strain evidence="5 6">YIM65594</strain>
    </source>
</reference>
<dbReference type="SUPFAM" id="SSF52540">
    <property type="entry name" value="P-loop containing nucleoside triphosphate hydrolases"/>
    <property type="match status" value="1"/>
</dbReference>
<dbReference type="PANTHER" id="PTHR42708">
    <property type="entry name" value="ATP/GTP-BINDING PROTEIN-RELATED"/>
    <property type="match status" value="1"/>
</dbReference>
<dbReference type="InterPro" id="IPR052705">
    <property type="entry name" value="Gliding_Motility_GTPase"/>
</dbReference>
<evidence type="ECO:0000313" key="6">
    <source>
        <dbReference type="Proteomes" id="UP001354931"/>
    </source>
</evidence>
<dbReference type="PANTHER" id="PTHR42708:SF1">
    <property type="entry name" value="GLIDING MOTILITY PROTEIN MGLA"/>
    <property type="match status" value="1"/>
</dbReference>
<name>A0ABU6FEE2_9ACTN</name>
<keyword evidence="4" id="KW-0342">GTP-binding</keyword>
<gene>
    <name evidence="5" type="ORF">OKJ99_33475</name>
</gene>
<protein>
    <submittedName>
        <fullName evidence="5">ATP/GTP-binding protein</fullName>
    </submittedName>
</protein>
<sequence length="199" mass="21817">MSAYAASDIPLTALKILVAGGFGVGKTTLVCAVSEIEPLTTEAILTSASAGLDRLDGVENKTTTTVSMDFGRITLWQQQLQILLFGTPGQDRFWFMWDDLALGAIGAVVMVDTRRIADSFAAIEYFEDRGLPFIVAVNEFDTAHHSYTSTEVRSALELDPEVPVVLFDARRADTGRHVLIALVEYALTLSRRHRTPAIR</sequence>
<keyword evidence="3" id="KW-0378">Hydrolase</keyword>
<evidence type="ECO:0000256" key="2">
    <source>
        <dbReference type="ARBA" id="ARBA00022741"/>
    </source>
</evidence>
<dbReference type="Proteomes" id="UP001354931">
    <property type="component" value="Unassembled WGS sequence"/>
</dbReference>